<dbReference type="InParanoid" id="A0A1H8YZR4"/>
<dbReference type="EMBL" id="FOFB01000001">
    <property type="protein sequence ID" value="SEP57573.1"/>
    <property type="molecule type" value="Genomic_DNA"/>
</dbReference>
<feature type="chain" id="PRO_5011628874" evidence="1">
    <location>
        <begin position="21"/>
        <end position="219"/>
    </location>
</feature>
<sequence>MVRLLLLFFFLSGALLSAQADSARFDANFRFAEGIYFSHASLLANQPDLGWEAIDGEMVQLPEDFKVQIANYGYKDVRINQGIIPYAISLDGKPYFFVRHDQKRQFHEFTGLRVHGLLSTLQYDTTIQTRQLMKAYNPANGQPFRQAWVEREKTLRLHRILHLRSGARLPFTQENILKLCADDKDLTEALMKQEKTEESLLLRAVRLYDDRHFLNLPLR</sequence>
<evidence type="ECO:0000313" key="2">
    <source>
        <dbReference type="EMBL" id="SEP57573.1"/>
    </source>
</evidence>
<organism evidence="2 3">
    <name type="scientific">Neolewinella agarilytica</name>
    <dbReference type="NCBI Taxonomy" id="478744"/>
    <lineage>
        <taxon>Bacteria</taxon>
        <taxon>Pseudomonadati</taxon>
        <taxon>Bacteroidota</taxon>
        <taxon>Saprospiria</taxon>
        <taxon>Saprospirales</taxon>
        <taxon>Lewinellaceae</taxon>
        <taxon>Neolewinella</taxon>
    </lineage>
</organism>
<dbReference type="Proteomes" id="UP000199021">
    <property type="component" value="Unassembled WGS sequence"/>
</dbReference>
<evidence type="ECO:0000256" key="1">
    <source>
        <dbReference type="SAM" id="SignalP"/>
    </source>
</evidence>
<gene>
    <name evidence="2" type="ORF">SAMN05444359_101103</name>
</gene>
<dbReference type="STRING" id="478744.SAMN05444359_101103"/>
<protein>
    <submittedName>
        <fullName evidence="2">Uncharacterized protein</fullName>
    </submittedName>
</protein>
<proteinExistence type="predicted"/>
<keyword evidence="1" id="KW-0732">Signal</keyword>
<dbReference type="RefSeq" id="WP_090164850.1">
    <property type="nucleotide sequence ID" value="NZ_FOFB01000001.1"/>
</dbReference>
<dbReference type="AlphaFoldDB" id="A0A1H8YZR4"/>
<accession>A0A1H8YZR4</accession>
<dbReference type="OrthoDB" id="1491160at2"/>
<evidence type="ECO:0000313" key="3">
    <source>
        <dbReference type="Proteomes" id="UP000199021"/>
    </source>
</evidence>
<reference evidence="3" key="1">
    <citation type="submission" date="2016-10" db="EMBL/GenBank/DDBJ databases">
        <authorList>
            <person name="Varghese N."/>
            <person name="Submissions S."/>
        </authorList>
    </citation>
    <scope>NUCLEOTIDE SEQUENCE [LARGE SCALE GENOMIC DNA]</scope>
    <source>
        <strain evidence="3">DSM 24740</strain>
    </source>
</reference>
<name>A0A1H8YZR4_9BACT</name>
<feature type="signal peptide" evidence="1">
    <location>
        <begin position="1"/>
        <end position="20"/>
    </location>
</feature>
<keyword evidence="3" id="KW-1185">Reference proteome</keyword>